<dbReference type="PANTHER" id="PTHR32026">
    <property type="entry name" value="METHYLTRANSFERASE-LIKE PROTEIN 24"/>
    <property type="match status" value="1"/>
</dbReference>
<protein>
    <submittedName>
        <fullName evidence="1">Uncharacterized protein</fullName>
    </submittedName>
</protein>
<keyword evidence="2" id="KW-1185">Reference proteome</keyword>
<dbReference type="InterPro" id="IPR026913">
    <property type="entry name" value="METTL24"/>
</dbReference>
<proteinExistence type="predicted"/>
<accession>A0A0P5Y495</accession>
<evidence type="ECO:0000313" key="2">
    <source>
        <dbReference type="Proteomes" id="UP000076858"/>
    </source>
</evidence>
<dbReference type="EMBL" id="LRGB01001361">
    <property type="protein sequence ID" value="KZS12330.1"/>
    <property type="molecule type" value="Genomic_DNA"/>
</dbReference>
<dbReference type="AlphaFoldDB" id="A0A0P5Y495"/>
<organism evidence="1 2">
    <name type="scientific">Daphnia magna</name>
    <dbReference type="NCBI Taxonomy" id="35525"/>
    <lineage>
        <taxon>Eukaryota</taxon>
        <taxon>Metazoa</taxon>
        <taxon>Ecdysozoa</taxon>
        <taxon>Arthropoda</taxon>
        <taxon>Crustacea</taxon>
        <taxon>Branchiopoda</taxon>
        <taxon>Diplostraca</taxon>
        <taxon>Cladocera</taxon>
        <taxon>Anomopoda</taxon>
        <taxon>Daphniidae</taxon>
        <taxon>Daphnia</taxon>
    </lineage>
</organism>
<dbReference type="Proteomes" id="UP000076858">
    <property type="component" value="Unassembled WGS sequence"/>
</dbReference>
<reference evidence="1 2" key="1">
    <citation type="submission" date="2016-03" db="EMBL/GenBank/DDBJ databases">
        <title>EvidentialGene: Evidence-directed Construction of Genes on Genomes.</title>
        <authorList>
            <person name="Gilbert D.G."/>
            <person name="Choi J.-H."/>
            <person name="Mockaitis K."/>
            <person name="Colbourne J."/>
            <person name="Pfrender M."/>
        </authorList>
    </citation>
    <scope>NUCLEOTIDE SEQUENCE [LARGE SCALE GENOMIC DNA]</scope>
    <source>
        <strain evidence="1 2">Xinb3</strain>
        <tissue evidence="1">Complete organism</tissue>
    </source>
</reference>
<dbReference type="PANTHER" id="PTHR32026:SF10">
    <property type="entry name" value="METHYLTRANSFERASE-LIKE PROTEIN 24-RELATED"/>
    <property type="match status" value="1"/>
</dbReference>
<sequence length="298" mass="34553">MALVLSRSAFKRLCLLPLLLVFLIIFFYHQIANIYRNVEYQGNMTVVQMAFDLFKRQPVDICRNVVLLNVGDPKGVELNSYPQSICADLGFQIEENNCVVYVIKTQKNEWSLEDTVERIGCRVYSLLLASDSTEVTPRNRSNYVHFHSLGEQESIGKFIQKQSTNATLIDYMMIRLGRGGNEWRILSDLMESHQLDRVKHLSVGINLCPDRSSFTESHFQYVLDTDRQLVDKWDMKLFDVANDQETFVYNPVVKEKTHCASQFAWINQRFRQLNDPQFKMSLNDSQATESVSSQLNNR</sequence>
<evidence type="ECO:0000313" key="1">
    <source>
        <dbReference type="EMBL" id="KZS12330.1"/>
    </source>
</evidence>
<gene>
    <name evidence="1" type="ORF">APZ42_022427</name>
</gene>
<dbReference type="OrthoDB" id="6330868at2759"/>
<comment type="caution">
    <text evidence="1">The sequence shown here is derived from an EMBL/GenBank/DDBJ whole genome shotgun (WGS) entry which is preliminary data.</text>
</comment>
<name>A0A0P5Y495_9CRUS</name>